<dbReference type="SUPFAM" id="SSF56219">
    <property type="entry name" value="DNase I-like"/>
    <property type="match status" value="1"/>
</dbReference>
<dbReference type="KEGG" id="ghi:107960907"/>
<name>A0A1U8PQX1_GOSHI</name>
<dbReference type="GeneID" id="107960907"/>
<accession>A0A1U8PQX1</accession>
<dbReference type="Gene3D" id="3.60.10.10">
    <property type="entry name" value="Endonuclease/exonuclease/phosphatase"/>
    <property type="match status" value="1"/>
</dbReference>
<dbReference type="PaxDb" id="3635-A0A1U8PQX1"/>
<dbReference type="InterPro" id="IPR036691">
    <property type="entry name" value="Endo/exonu/phosph_ase_sf"/>
</dbReference>
<reference evidence="1" key="1">
    <citation type="journal article" date="2020" name="Nat. Genet.">
        <title>Genomic diversifications of five Gossypium allopolyploid species and their impact on cotton improvement.</title>
        <authorList>
            <person name="Chen Z.J."/>
            <person name="Sreedasyam A."/>
            <person name="Ando A."/>
            <person name="Song Q."/>
            <person name="De Santiago L.M."/>
            <person name="Hulse-Kemp A.M."/>
            <person name="Ding M."/>
            <person name="Ye W."/>
            <person name="Kirkbride R.C."/>
            <person name="Jenkins J."/>
            <person name="Plott C."/>
            <person name="Lovell J."/>
            <person name="Lin Y.M."/>
            <person name="Vaughn R."/>
            <person name="Liu B."/>
            <person name="Simpson S."/>
            <person name="Scheffler B.E."/>
            <person name="Wen L."/>
            <person name="Saski C.A."/>
            <person name="Grover C.E."/>
            <person name="Hu G."/>
            <person name="Conover J.L."/>
            <person name="Carlson J.W."/>
            <person name="Shu S."/>
            <person name="Boston L.B."/>
            <person name="Williams M."/>
            <person name="Peterson D.G."/>
            <person name="McGee K."/>
            <person name="Jones D.C."/>
            <person name="Wendel J.F."/>
            <person name="Stelly D.M."/>
            <person name="Grimwood J."/>
            <person name="Schmutz J."/>
        </authorList>
    </citation>
    <scope>NUCLEOTIDE SEQUENCE [LARGE SCALE GENOMIC DNA]</scope>
    <source>
        <strain evidence="1">cv. TM-1</strain>
    </source>
</reference>
<sequence length="203" mass="23863">MEMISKEEVRKLWGDDSCEFRVLIIEGKWVNEDLEAVLVNIYASNIATAQSNLWGKLSELRSKFTSPWIVGGDFNVVRCRSERSCCWGSEKGTKEFENFIFDCNLIDFPLVGKKFTWYGQENKKNRLDRFLLDEFWLLKMKDLQQIGLKRSVSDHIPILLADAEVDWGPRPFKFINGWLKKKDCMGLIKKEWKPYGQFEWSNC</sequence>
<dbReference type="AlphaFoldDB" id="A0A1U8PQX1"/>
<dbReference type="Proteomes" id="UP000818029">
    <property type="component" value="Chromosome A05"/>
</dbReference>
<organism evidence="1 2">
    <name type="scientific">Gossypium hirsutum</name>
    <name type="common">Upland cotton</name>
    <name type="synonym">Gossypium mexicanum</name>
    <dbReference type="NCBI Taxonomy" id="3635"/>
    <lineage>
        <taxon>Eukaryota</taxon>
        <taxon>Viridiplantae</taxon>
        <taxon>Streptophyta</taxon>
        <taxon>Embryophyta</taxon>
        <taxon>Tracheophyta</taxon>
        <taxon>Spermatophyta</taxon>
        <taxon>Magnoliopsida</taxon>
        <taxon>eudicotyledons</taxon>
        <taxon>Gunneridae</taxon>
        <taxon>Pentapetalae</taxon>
        <taxon>rosids</taxon>
        <taxon>malvids</taxon>
        <taxon>Malvales</taxon>
        <taxon>Malvaceae</taxon>
        <taxon>Malvoideae</taxon>
        <taxon>Gossypium</taxon>
    </lineage>
</organism>
<dbReference type="STRING" id="3635.A0A1U8PQX1"/>
<dbReference type="PANTHER" id="PTHR33710">
    <property type="entry name" value="BNAC02G09200D PROTEIN"/>
    <property type="match status" value="1"/>
</dbReference>
<dbReference type="PANTHER" id="PTHR33710:SF64">
    <property type="entry name" value="ENDONUCLEASE_EXONUCLEASE_PHOSPHATASE DOMAIN-CONTAINING PROTEIN"/>
    <property type="match status" value="1"/>
</dbReference>
<reference evidence="2" key="2">
    <citation type="submission" date="2025-08" db="UniProtKB">
        <authorList>
            <consortium name="RefSeq"/>
        </authorList>
    </citation>
    <scope>IDENTIFICATION</scope>
</reference>
<proteinExistence type="predicted"/>
<dbReference type="OrthoDB" id="1881450at2759"/>
<keyword evidence="1" id="KW-1185">Reference proteome</keyword>
<evidence type="ECO:0000313" key="2">
    <source>
        <dbReference type="RefSeq" id="XP_016752649.1"/>
    </source>
</evidence>
<dbReference type="RefSeq" id="XP_016752649.1">
    <property type="nucleotide sequence ID" value="XM_016897160.1"/>
</dbReference>
<evidence type="ECO:0000313" key="1">
    <source>
        <dbReference type="Proteomes" id="UP000818029"/>
    </source>
</evidence>
<gene>
    <name evidence="2" type="primary">LOC107960907</name>
</gene>
<protein>
    <submittedName>
        <fullName evidence="2">Uncharacterized protein</fullName>
    </submittedName>
</protein>